<feature type="region of interest" description="Disordered" evidence="1">
    <location>
        <begin position="1"/>
        <end position="69"/>
    </location>
</feature>
<gene>
    <name evidence="2" type="ORF">U9M48_026745</name>
</gene>
<protein>
    <submittedName>
        <fullName evidence="2">Uncharacterized protein</fullName>
    </submittedName>
</protein>
<name>A0AAQ3TV50_PASNO</name>
<feature type="region of interest" description="Disordered" evidence="1">
    <location>
        <begin position="101"/>
        <end position="125"/>
    </location>
</feature>
<organism evidence="2 3">
    <name type="scientific">Paspalum notatum var. saurae</name>
    <dbReference type="NCBI Taxonomy" id="547442"/>
    <lineage>
        <taxon>Eukaryota</taxon>
        <taxon>Viridiplantae</taxon>
        <taxon>Streptophyta</taxon>
        <taxon>Embryophyta</taxon>
        <taxon>Tracheophyta</taxon>
        <taxon>Spermatophyta</taxon>
        <taxon>Magnoliopsida</taxon>
        <taxon>Liliopsida</taxon>
        <taxon>Poales</taxon>
        <taxon>Poaceae</taxon>
        <taxon>PACMAD clade</taxon>
        <taxon>Panicoideae</taxon>
        <taxon>Andropogonodae</taxon>
        <taxon>Paspaleae</taxon>
        <taxon>Paspalinae</taxon>
        <taxon>Paspalum</taxon>
    </lineage>
</organism>
<proteinExistence type="predicted"/>
<accession>A0AAQ3TV50</accession>
<reference evidence="2 3" key="1">
    <citation type="submission" date="2024-02" db="EMBL/GenBank/DDBJ databases">
        <title>High-quality chromosome-scale genome assembly of Pensacola bahiagrass (Paspalum notatum Flugge var. saurae).</title>
        <authorList>
            <person name="Vega J.M."/>
            <person name="Podio M."/>
            <person name="Orjuela J."/>
            <person name="Siena L.A."/>
            <person name="Pessino S.C."/>
            <person name="Combes M.C."/>
            <person name="Mariac C."/>
            <person name="Albertini E."/>
            <person name="Pupilli F."/>
            <person name="Ortiz J.P.A."/>
            <person name="Leblanc O."/>
        </authorList>
    </citation>
    <scope>NUCLEOTIDE SEQUENCE [LARGE SCALE GENOMIC DNA]</scope>
    <source>
        <strain evidence="2">R1</strain>
        <tissue evidence="2">Leaf</tissue>
    </source>
</reference>
<dbReference type="EMBL" id="CP144750">
    <property type="protein sequence ID" value="WVZ79134.1"/>
    <property type="molecule type" value="Genomic_DNA"/>
</dbReference>
<sequence length="137" mass="15320">MAPAHPIVRRSREPRPRPWRRPSSSSWSEGATPALLAAHGRGTDALDPCIPPPAPVEEARADSSPRIQPLTTMEEVRALWLPLRRFAGPVGVDHLLRDESTTRWMPPRPPHPLVSASPSSPTRFPLQLRHRCPPFPY</sequence>
<dbReference type="Proteomes" id="UP001341281">
    <property type="component" value="Chromosome 06"/>
</dbReference>
<evidence type="ECO:0000256" key="1">
    <source>
        <dbReference type="SAM" id="MobiDB-lite"/>
    </source>
</evidence>
<evidence type="ECO:0000313" key="3">
    <source>
        <dbReference type="Proteomes" id="UP001341281"/>
    </source>
</evidence>
<dbReference type="AlphaFoldDB" id="A0AAQ3TV50"/>
<evidence type="ECO:0000313" key="2">
    <source>
        <dbReference type="EMBL" id="WVZ79134.1"/>
    </source>
</evidence>
<keyword evidence="3" id="KW-1185">Reference proteome</keyword>